<keyword evidence="2" id="KW-0862">Zinc</keyword>
<evidence type="ECO:0000256" key="3">
    <source>
        <dbReference type="SAM" id="MobiDB-lite"/>
    </source>
</evidence>
<dbReference type="GO" id="GO:0008270">
    <property type="term" value="F:zinc ion binding"/>
    <property type="evidence" value="ECO:0007669"/>
    <property type="project" value="UniProtKB-KW"/>
</dbReference>
<dbReference type="Gramene" id="mRNA:HanXRQr2_Chr14g0670221">
    <property type="protein sequence ID" value="CDS:HanXRQr2_Chr14g0670221.1"/>
    <property type="gene ID" value="HanXRQr2_Chr14g0670221"/>
</dbReference>
<gene>
    <name evidence="6" type="ORF">HanXRQr2_Chr14g0670221</name>
</gene>
<keyword evidence="6" id="KW-0808">Transferase</keyword>
<dbReference type="EC" id="2.7.7.49" evidence="6"/>
<proteinExistence type="predicted"/>
<feature type="compositionally biased region" description="Basic and acidic residues" evidence="3">
    <location>
        <begin position="183"/>
        <end position="194"/>
    </location>
</feature>
<dbReference type="Pfam" id="PF13976">
    <property type="entry name" value="gag_pre-integrs"/>
    <property type="match status" value="1"/>
</dbReference>
<organism evidence="6 7">
    <name type="scientific">Helianthus annuus</name>
    <name type="common">Common sunflower</name>
    <dbReference type="NCBI Taxonomy" id="4232"/>
    <lineage>
        <taxon>Eukaryota</taxon>
        <taxon>Viridiplantae</taxon>
        <taxon>Streptophyta</taxon>
        <taxon>Embryophyta</taxon>
        <taxon>Tracheophyta</taxon>
        <taxon>Spermatophyta</taxon>
        <taxon>Magnoliopsida</taxon>
        <taxon>eudicotyledons</taxon>
        <taxon>Gunneridae</taxon>
        <taxon>Pentapetalae</taxon>
        <taxon>asterids</taxon>
        <taxon>campanulids</taxon>
        <taxon>Asterales</taxon>
        <taxon>Asteraceae</taxon>
        <taxon>Asteroideae</taxon>
        <taxon>Heliantheae alliance</taxon>
        <taxon>Heliantheae</taxon>
        <taxon>Helianthus</taxon>
    </lineage>
</organism>
<keyword evidence="2" id="KW-0863">Zinc-finger</keyword>
<feature type="domain" description="CCHC-type" evidence="4">
    <location>
        <begin position="226"/>
        <end position="243"/>
    </location>
</feature>
<dbReference type="PANTHER" id="PTHR42648">
    <property type="entry name" value="TRANSPOSASE, PUTATIVE-RELATED"/>
    <property type="match status" value="1"/>
</dbReference>
<evidence type="ECO:0000256" key="2">
    <source>
        <dbReference type="PROSITE-ProRule" id="PRU00047"/>
    </source>
</evidence>
<dbReference type="InterPro" id="IPR036397">
    <property type="entry name" value="RNaseH_sf"/>
</dbReference>
<dbReference type="AlphaFoldDB" id="A0A9K3ECN0"/>
<evidence type="ECO:0000256" key="1">
    <source>
        <dbReference type="ARBA" id="ARBA00022670"/>
    </source>
</evidence>
<dbReference type="InterPro" id="IPR001584">
    <property type="entry name" value="Integrase_cat-core"/>
</dbReference>
<dbReference type="InterPro" id="IPR054722">
    <property type="entry name" value="PolX-like_BBD"/>
</dbReference>
<evidence type="ECO:0000313" key="7">
    <source>
        <dbReference type="Proteomes" id="UP000215914"/>
    </source>
</evidence>
<sequence>MVSTKFELEKFDGRNDFSLWRVKMRALLVHNGVVDALKGEDKLPEGLTDKEKKDMLEKAHSAIILSLGDRVLREVSKETSAAGIWAKLESLYKTKSLANRLYLKKRLYTFHMTSGKSLEDHTDEFNKLILDLENIEVVLDDGDQAIIFLTSLPSSYEHFVDTLMYGRDSLSMEDVLSALNSKELKKRSDSKEEGGDGLYVRGRSDQRNYSSGSRNSRSKSKSRFKRRCFVCNSEKHFKKDCPEFKKRKGEGSYSRGQSSNYSKGQSSHVDSDDQSEGGYDSADVLVVTSECNQEKWVMDSGCSFDMTPLKEAFKELKMVDMGSVKLGDDRPCQILGIGTVTMKTESGITFDLKDVRYIPDLKRSLLSLGTLEKMGYHVSLRDGKARVIKGSMVVLSGTRIKNNIYMLDCKVVNGVAAVASEEGDDEALKWHKRLGHISQQGLIELSKQQVLGDLKNCDISFCESCVLGKQKRVKFSKGKHSSKGVLDYVHSDLWGPARTETLGGGRYFLSIIDDYSRRVWVYVLKHKSDTFKKFQEWKVLVENQTEKKVKKLRTDNGLEFCNHEFDKFCKENGIV</sequence>
<protein>
    <submittedName>
        <fullName evidence="6">RNA-directed DNA polymerase</fullName>
        <ecNumber evidence="6">2.7.7.49</ecNumber>
    </submittedName>
</protein>
<accession>A0A9K3ECN0</accession>
<dbReference type="GO" id="GO:0008233">
    <property type="term" value="F:peptidase activity"/>
    <property type="evidence" value="ECO:0007669"/>
    <property type="project" value="UniProtKB-KW"/>
</dbReference>
<name>A0A9K3ECN0_HELAN</name>
<dbReference type="Pfam" id="PF22936">
    <property type="entry name" value="Pol_BBD"/>
    <property type="match status" value="1"/>
</dbReference>
<dbReference type="GO" id="GO:0006508">
    <property type="term" value="P:proteolysis"/>
    <property type="evidence" value="ECO:0007669"/>
    <property type="project" value="UniProtKB-KW"/>
</dbReference>
<evidence type="ECO:0000259" key="4">
    <source>
        <dbReference type="PROSITE" id="PS50158"/>
    </source>
</evidence>
<dbReference type="GO" id="GO:0003964">
    <property type="term" value="F:RNA-directed DNA polymerase activity"/>
    <property type="evidence" value="ECO:0007669"/>
    <property type="project" value="UniProtKB-KW"/>
</dbReference>
<dbReference type="GO" id="GO:0003676">
    <property type="term" value="F:nucleic acid binding"/>
    <property type="evidence" value="ECO:0007669"/>
    <property type="project" value="InterPro"/>
</dbReference>
<dbReference type="EMBL" id="MNCJ02000329">
    <property type="protein sequence ID" value="KAF5771405.1"/>
    <property type="molecule type" value="Genomic_DNA"/>
</dbReference>
<dbReference type="PANTHER" id="PTHR42648:SF28">
    <property type="entry name" value="TRANSPOSON-ENCODED PROTEIN WITH RIBONUCLEASE H-LIKE AND RETROVIRUS ZINC FINGER-LIKE DOMAINS"/>
    <property type="match status" value="1"/>
</dbReference>
<dbReference type="InterPro" id="IPR001878">
    <property type="entry name" value="Znf_CCHC"/>
</dbReference>
<dbReference type="PROSITE" id="PS50994">
    <property type="entry name" value="INTEGRASE"/>
    <property type="match status" value="1"/>
</dbReference>
<dbReference type="InterPro" id="IPR036875">
    <property type="entry name" value="Znf_CCHC_sf"/>
</dbReference>
<feature type="compositionally biased region" description="Polar residues" evidence="3">
    <location>
        <begin position="254"/>
        <end position="268"/>
    </location>
</feature>
<dbReference type="Proteomes" id="UP000215914">
    <property type="component" value="Unassembled WGS sequence"/>
</dbReference>
<dbReference type="Pfam" id="PF14223">
    <property type="entry name" value="Retrotran_gag_2"/>
    <property type="match status" value="1"/>
</dbReference>
<feature type="region of interest" description="Disordered" evidence="3">
    <location>
        <begin position="183"/>
        <end position="221"/>
    </location>
</feature>
<keyword evidence="7" id="KW-1185">Reference proteome</keyword>
<reference evidence="6" key="2">
    <citation type="submission" date="2020-06" db="EMBL/GenBank/DDBJ databases">
        <title>Helianthus annuus Genome sequencing and assembly Release 2.</title>
        <authorList>
            <person name="Gouzy J."/>
            <person name="Langlade N."/>
            <person name="Munos S."/>
        </authorList>
    </citation>
    <scope>NUCLEOTIDE SEQUENCE</scope>
    <source>
        <tissue evidence="6">Leaves</tissue>
    </source>
</reference>
<dbReference type="SUPFAM" id="SSF53098">
    <property type="entry name" value="Ribonuclease H-like"/>
    <property type="match status" value="1"/>
</dbReference>
<dbReference type="Pfam" id="PF00665">
    <property type="entry name" value="rve"/>
    <property type="match status" value="1"/>
</dbReference>
<feature type="region of interest" description="Disordered" evidence="3">
    <location>
        <begin position="246"/>
        <end position="278"/>
    </location>
</feature>
<evidence type="ECO:0000313" key="6">
    <source>
        <dbReference type="EMBL" id="KAF5771405.1"/>
    </source>
</evidence>
<comment type="caution">
    <text evidence="6">The sequence shown here is derived from an EMBL/GenBank/DDBJ whole genome shotgun (WGS) entry which is preliminary data.</text>
</comment>
<dbReference type="GO" id="GO:0015074">
    <property type="term" value="P:DNA integration"/>
    <property type="evidence" value="ECO:0007669"/>
    <property type="project" value="InterPro"/>
</dbReference>
<keyword evidence="6" id="KW-0548">Nucleotidyltransferase</keyword>
<dbReference type="InterPro" id="IPR039537">
    <property type="entry name" value="Retrotran_Ty1/copia-like"/>
</dbReference>
<dbReference type="InterPro" id="IPR025724">
    <property type="entry name" value="GAG-pre-integrase_dom"/>
</dbReference>
<dbReference type="InterPro" id="IPR012337">
    <property type="entry name" value="RNaseH-like_sf"/>
</dbReference>
<feature type="domain" description="Integrase catalytic" evidence="5">
    <location>
        <begin position="476"/>
        <end position="575"/>
    </location>
</feature>
<keyword evidence="6" id="KW-0695">RNA-directed DNA polymerase</keyword>
<evidence type="ECO:0000259" key="5">
    <source>
        <dbReference type="PROSITE" id="PS50994"/>
    </source>
</evidence>
<keyword evidence="1" id="KW-0378">Hydrolase</keyword>
<dbReference type="Gene3D" id="3.30.420.10">
    <property type="entry name" value="Ribonuclease H-like superfamily/Ribonuclease H"/>
    <property type="match status" value="1"/>
</dbReference>
<keyword evidence="1" id="KW-0645">Protease</keyword>
<reference evidence="6" key="1">
    <citation type="journal article" date="2017" name="Nature">
        <title>The sunflower genome provides insights into oil metabolism, flowering and Asterid evolution.</title>
        <authorList>
            <person name="Badouin H."/>
            <person name="Gouzy J."/>
            <person name="Grassa C.J."/>
            <person name="Murat F."/>
            <person name="Staton S.E."/>
            <person name="Cottret L."/>
            <person name="Lelandais-Briere C."/>
            <person name="Owens G.L."/>
            <person name="Carrere S."/>
            <person name="Mayjonade B."/>
            <person name="Legrand L."/>
            <person name="Gill N."/>
            <person name="Kane N.C."/>
            <person name="Bowers J.E."/>
            <person name="Hubner S."/>
            <person name="Bellec A."/>
            <person name="Berard A."/>
            <person name="Berges H."/>
            <person name="Blanchet N."/>
            <person name="Boniface M.C."/>
            <person name="Brunel D."/>
            <person name="Catrice O."/>
            <person name="Chaidir N."/>
            <person name="Claudel C."/>
            <person name="Donnadieu C."/>
            <person name="Faraut T."/>
            <person name="Fievet G."/>
            <person name="Helmstetter N."/>
            <person name="King M."/>
            <person name="Knapp S.J."/>
            <person name="Lai Z."/>
            <person name="Le Paslier M.C."/>
            <person name="Lippi Y."/>
            <person name="Lorenzon L."/>
            <person name="Mandel J.R."/>
            <person name="Marage G."/>
            <person name="Marchand G."/>
            <person name="Marquand E."/>
            <person name="Bret-Mestries E."/>
            <person name="Morien E."/>
            <person name="Nambeesan S."/>
            <person name="Nguyen T."/>
            <person name="Pegot-Espagnet P."/>
            <person name="Pouilly N."/>
            <person name="Raftis F."/>
            <person name="Sallet E."/>
            <person name="Schiex T."/>
            <person name="Thomas J."/>
            <person name="Vandecasteele C."/>
            <person name="Vares D."/>
            <person name="Vear F."/>
            <person name="Vautrin S."/>
            <person name="Crespi M."/>
            <person name="Mangin B."/>
            <person name="Burke J.M."/>
            <person name="Salse J."/>
            <person name="Munos S."/>
            <person name="Vincourt P."/>
            <person name="Rieseberg L.H."/>
            <person name="Langlade N.B."/>
        </authorList>
    </citation>
    <scope>NUCLEOTIDE SEQUENCE</scope>
    <source>
        <tissue evidence="6">Leaves</tissue>
    </source>
</reference>
<keyword evidence="2" id="KW-0479">Metal-binding</keyword>
<dbReference type="SMART" id="SM00343">
    <property type="entry name" value="ZnF_C2HC"/>
    <property type="match status" value="1"/>
</dbReference>
<dbReference type="SUPFAM" id="SSF57756">
    <property type="entry name" value="Retrovirus zinc finger-like domains"/>
    <property type="match status" value="1"/>
</dbReference>
<dbReference type="PROSITE" id="PS50158">
    <property type="entry name" value="ZF_CCHC"/>
    <property type="match status" value="1"/>
</dbReference>